<reference evidence="8" key="1">
    <citation type="submission" date="2020-04" db="EMBL/GenBank/DDBJ databases">
        <authorList>
            <person name="Chiriac C."/>
            <person name="Salcher M."/>
            <person name="Ghai R."/>
            <person name="Kavagutti S V."/>
        </authorList>
    </citation>
    <scope>NUCLEOTIDE SEQUENCE</scope>
</reference>
<comment type="cofactor">
    <cofactor evidence="7">
        <name>Fe cation</name>
        <dbReference type="ChEBI" id="CHEBI:24875"/>
    </cofactor>
    <text evidence="7">Binds 2 iron ions per subunit.</text>
</comment>
<dbReference type="GO" id="GO:0004748">
    <property type="term" value="F:ribonucleoside-diphosphate reductase activity, thioredoxin disulfide as acceptor"/>
    <property type="evidence" value="ECO:0007669"/>
    <property type="project" value="UniProtKB-EC"/>
</dbReference>
<dbReference type="PANTHER" id="PTHR23409">
    <property type="entry name" value="RIBONUCLEOSIDE-DIPHOSPHATE REDUCTASE SMALL CHAIN"/>
    <property type="match status" value="1"/>
</dbReference>
<evidence type="ECO:0000313" key="8">
    <source>
        <dbReference type="EMBL" id="CAB4160147.1"/>
    </source>
</evidence>
<dbReference type="EC" id="1.17.4.1" evidence="2"/>
<evidence type="ECO:0000256" key="6">
    <source>
        <dbReference type="PIRSR" id="PIRSR000355-1"/>
    </source>
</evidence>
<sequence length="322" mass="37630">MSLLESNKAYKPFLYPWAMEIAEQHEKIHWGTWEAKLQDDVNQWKNSGLEPEERAHITQILRIFTQSDCVVAGNYVDQFLPIFKNNEIRNMLLSFANREGTHQRAYALLNDTLGLAEEEYSAFLNYSEMRDKLDFMQSQNIESMRGTNRKTAVLLAQSVCNEGMSLFSAFVMLLNYQRFGKMKGMCEIVEWSIRDETTHVEAMTRLFRTFCEEHPEVVNNDLKAHIYTNYTKAVELEDSLIDLVYNNQDLICSLSKQDIKTYVRYLADRRLLQLGLKPQFKQKENPLPWLDWIVNGDSFKNFFEGVVTDYNASGMTGDWGWE</sequence>
<dbReference type="PIRSF" id="PIRSF000355">
    <property type="entry name" value="NrdB"/>
    <property type="match status" value="1"/>
</dbReference>
<organism evidence="8">
    <name type="scientific">uncultured Caudovirales phage</name>
    <dbReference type="NCBI Taxonomy" id="2100421"/>
    <lineage>
        <taxon>Viruses</taxon>
        <taxon>Duplodnaviria</taxon>
        <taxon>Heunggongvirae</taxon>
        <taxon>Uroviricota</taxon>
        <taxon>Caudoviricetes</taxon>
        <taxon>Peduoviridae</taxon>
        <taxon>Maltschvirus</taxon>
        <taxon>Maltschvirus maltsch</taxon>
    </lineage>
</organism>
<keyword evidence="3 7" id="KW-0479">Metal-binding</keyword>
<feature type="binding site" evidence="7">
    <location>
        <position position="99"/>
    </location>
    <ligand>
        <name>Fe cation</name>
        <dbReference type="ChEBI" id="CHEBI:24875"/>
        <label>1</label>
    </ligand>
</feature>
<dbReference type="CDD" id="cd01049">
    <property type="entry name" value="RNRR2"/>
    <property type="match status" value="1"/>
</dbReference>
<feature type="binding site" evidence="7">
    <location>
        <position position="162"/>
    </location>
    <ligand>
        <name>Fe cation</name>
        <dbReference type="ChEBI" id="CHEBI:24875"/>
        <label>2</label>
    </ligand>
</feature>
<feature type="binding site" evidence="7">
    <location>
        <position position="68"/>
    </location>
    <ligand>
        <name>Fe cation</name>
        <dbReference type="ChEBI" id="CHEBI:24875"/>
        <label>1</label>
    </ligand>
</feature>
<dbReference type="Gene3D" id="1.10.620.20">
    <property type="entry name" value="Ribonucleotide Reductase, subunit A"/>
    <property type="match status" value="1"/>
</dbReference>
<dbReference type="InterPro" id="IPR009078">
    <property type="entry name" value="Ferritin-like_SF"/>
</dbReference>
<comment type="similarity">
    <text evidence="1">Belongs to the ribonucleoside diphosphate reductase small chain family.</text>
</comment>
<feature type="binding site" evidence="7">
    <location>
        <position position="102"/>
    </location>
    <ligand>
        <name>Fe cation</name>
        <dbReference type="ChEBI" id="CHEBI:24875"/>
        <label>1</label>
    </ligand>
</feature>
<evidence type="ECO:0000256" key="1">
    <source>
        <dbReference type="ARBA" id="ARBA00009303"/>
    </source>
</evidence>
<evidence type="ECO:0000256" key="3">
    <source>
        <dbReference type="ARBA" id="ARBA00022723"/>
    </source>
</evidence>
<keyword evidence="5 7" id="KW-0408">Iron</keyword>
<dbReference type="EMBL" id="LR796696">
    <property type="protein sequence ID" value="CAB4160147.1"/>
    <property type="molecule type" value="Genomic_DNA"/>
</dbReference>
<evidence type="ECO:0000256" key="2">
    <source>
        <dbReference type="ARBA" id="ARBA00012274"/>
    </source>
</evidence>
<dbReference type="GO" id="GO:0009263">
    <property type="term" value="P:deoxyribonucleotide biosynthetic process"/>
    <property type="evidence" value="ECO:0007669"/>
    <property type="project" value="InterPro"/>
</dbReference>
<dbReference type="Pfam" id="PF00268">
    <property type="entry name" value="Ribonuc_red_sm"/>
    <property type="match status" value="1"/>
</dbReference>
<feature type="binding site" evidence="7">
    <location>
        <position position="196"/>
    </location>
    <ligand>
        <name>Fe cation</name>
        <dbReference type="ChEBI" id="CHEBI:24875"/>
        <label>2</label>
    </ligand>
</feature>
<dbReference type="InterPro" id="IPR033909">
    <property type="entry name" value="RNR_small"/>
</dbReference>
<evidence type="ECO:0000256" key="7">
    <source>
        <dbReference type="PIRSR" id="PIRSR000355-2"/>
    </source>
</evidence>
<accession>A0A6J5NMN0</accession>
<dbReference type="InterPro" id="IPR000358">
    <property type="entry name" value="RNR_small_fam"/>
</dbReference>
<feature type="binding site" evidence="7">
    <location>
        <position position="99"/>
    </location>
    <ligand>
        <name>Fe cation</name>
        <dbReference type="ChEBI" id="CHEBI:24875"/>
        <label>2</label>
    </ligand>
</feature>
<feature type="active site" evidence="6">
    <location>
        <position position="106"/>
    </location>
</feature>
<keyword evidence="4" id="KW-0560">Oxidoreductase</keyword>
<dbReference type="InterPro" id="IPR012348">
    <property type="entry name" value="RNR-like"/>
</dbReference>
<dbReference type="GO" id="GO:0046872">
    <property type="term" value="F:metal ion binding"/>
    <property type="evidence" value="ECO:0007669"/>
    <property type="project" value="UniProtKB-KW"/>
</dbReference>
<evidence type="ECO:0000256" key="5">
    <source>
        <dbReference type="ARBA" id="ARBA00023004"/>
    </source>
</evidence>
<feature type="binding site" evidence="7">
    <location>
        <position position="199"/>
    </location>
    <ligand>
        <name>Fe cation</name>
        <dbReference type="ChEBI" id="CHEBI:24875"/>
        <label>2</label>
    </ligand>
</feature>
<evidence type="ECO:0000256" key="4">
    <source>
        <dbReference type="ARBA" id="ARBA00023002"/>
    </source>
</evidence>
<dbReference type="NCBIfam" id="NF007186">
    <property type="entry name" value="PRK09614.1-5"/>
    <property type="match status" value="1"/>
</dbReference>
<name>A0A6J5NMN0_9CAUD</name>
<dbReference type="UniPathway" id="UPA00326"/>
<protein>
    <recommendedName>
        <fullName evidence="2">ribonucleoside-diphosphate reductase</fullName>
        <ecNumber evidence="2">1.17.4.1</ecNumber>
    </recommendedName>
</protein>
<dbReference type="PANTHER" id="PTHR23409:SF18">
    <property type="entry name" value="RIBONUCLEOSIDE-DIPHOSPHATE REDUCTASE SUBUNIT M2"/>
    <property type="match status" value="1"/>
</dbReference>
<dbReference type="SUPFAM" id="SSF47240">
    <property type="entry name" value="Ferritin-like"/>
    <property type="match status" value="1"/>
</dbReference>
<proteinExistence type="inferred from homology"/>
<gene>
    <name evidence="8" type="ORF">UFOVP724_90</name>
</gene>